<evidence type="ECO:0000313" key="2">
    <source>
        <dbReference type="EMBL" id="TGO03123.1"/>
    </source>
</evidence>
<dbReference type="AlphaFoldDB" id="A0A4E0QQB9"/>
<accession>A0A4E0QQB9</accession>
<dbReference type="InterPro" id="IPR024983">
    <property type="entry name" value="CHAT_dom"/>
</dbReference>
<dbReference type="Pfam" id="PF12770">
    <property type="entry name" value="CHAT"/>
    <property type="match status" value="1"/>
</dbReference>
<evidence type="ECO:0000313" key="3">
    <source>
        <dbReference type="Proteomes" id="UP000030428"/>
    </source>
</evidence>
<comment type="caution">
    <text evidence="2">The sequence shown here is derived from an EMBL/GenBank/DDBJ whole genome shotgun (WGS) entry which is preliminary data.</text>
</comment>
<organism evidence="2 3">
    <name type="scientific">Candidatus Thiomargarita nelsonii</name>
    <dbReference type="NCBI Taxonomy" id="1003181"/>
    <lineage>
        <taxon>Bacteria</taxon>
        <taxon>Pseudomonadati</taxon>
        <taxon>Pseudomonadota</taxon>
        <taxon>Gammaproteobacteria</taxon>
        <taxon>Thiotrichales</taxon>
        <taxon>Thiotrichaceae</taxon>
        <taxon>Thiomargarita</taxon>
    </lineage>
</organism>
<feature type="domain" description="CHAT" evidence="1">
    <location>
        <begin position="2"/>
        <end position="47"/>
    </location>
</feature>
<name>A0A4E0QQB9_9GAMM</name>
<proteinExistence type="predicted"/>
<evidence type="ECO:0000259" key="1">
    <source>
        <dbReference type="Pfam" id="PF12770"/>
    </source>
</evidence>
<keyword evidence="3" id="KW-1185">Reference proteome</keyword>
<dbReference type="Proteomes" id="UP000030428">
    <property type="component" value="Unassembled WGS sequence"/>
</dbReference>
<reference evidence="2 3" key="1">
    <citation type="journal article" date="2016" name="Front. Microbiol.">
        <title>Single-Cell (Meta-)Genomics of a Dimorphic Candidatus Thiomargarita nelsonii Reveals Genomic Plasticity.</title>
        <authorList>
            <person name="Flood B.E."/>
            <person name="Fliss P."/>
            <person name="Jones D.S."/>
            <person name="Dick G.J."/>
            <person name="Jain S."/>
            <person name="Kaster A.K."/>
            <person name="Winkel M."/>
            <person name="Mussmann M."/>
            <person name="Bailey J."/>
        </authorList>
    </citation>
    <scope>NUCLEOTIDE SEQUENCE [LARGE SCALE GENOMIC DNA]</scope>
    <source>
        <strain evidence="2">Hydrate Ridge</strain>
    </source>
</reference>
<gene>
    <name evidence="2" type="ORF">PN36_12290</name>
</gene>
<sequence length="82" mass="9246">MGLPYALYVAGNKNTILTLWSISDEVTVEFIRRFFIKLKAGVGQVNAIKLRINARNRGIRSPRFILGEPTPKLKFGLLKTLT</sequence>
<protein>
    <recommendedName>
        <fullName evidence="1">CHAT domain-containing protein</fullName>
    </recommendedName>
</protein>
<dbReference type="EMBL" id="JSZA02000038">
    <property type="protein sequence ID" value="TGO03123.1"/>
    <property type="molecule type" value="Genomic_DNA"/>
</dbReference>